<reference evidence="1" key="3">
    <citation type="submission" date="2025-09" db="UniProtKB">
        <authorList>
            <consortium name="Ensembl"/>
        </authorList>
    </citation>
    <scope>IDENTIFICATION</scope>
</reference>
<sequence>TSELQVRYSPVSQQLCHSAPCQSAGPHQACTPSPYKDSDHLGIMNILPVRPMDCQQKP</sequence>
<evidence type="ECO:0000313" key="1">
    <source>
        <dbReference type="Ensembl" id="ENSDCDP00010005072.1"/>
    </source>
</evidence>
<protein>
    <submittedName>
        <fullName evidence="1">Uncharacterized protein</fullName>
    </submittedName>
</protein>
<organism evidence="1 2">
    <name type="scientific">Denticeps clupeoides</name>
    <name type="common">denticle herring</name>
    <dbReference type="NCBI Taxonomy" id="299321"/>
    <lineage>
        <taxon>Eukaryota</taxon>
        <taxon>Metazoa</taxon>
        <taxon>Chordata</taxon>
        <taxon>Craniata</taxon>
        <taxon>Vertebrata</taxon>
        <taxon>Euteleostomi</taxon>
        <taxon>Actinopterygii</taxon>
        <taxon>Neopterygii</taxon>
        <taxon>Teleostei</taxon>
        <taxon>Clupei</taxon>
        <taxon>Clupeiformes</taxon>
        <taxon>Denticipitoidei</taxon>
        <taxon>Denticipitidae</taxon>
        <taxon>Denticeps</taxon>
    </lineage>
</organism>
<reference evidence="1" key="2">
    <citation type="submission" date="2025-08" db="UniProtKB">
        <authorList>
            <consortium name="Ensembl"/>
        </authorList>
    </citation>
    <scope>IDENTIFICATION</scope>
</reference>
<dbReference type="AlphaFoldDB" id="A0AAY4A7W2"/>
<accession>A0AAY4A7W2</accession>
<keyword evidence="2" id="KW-1185">Reference proteome</keyword>
<dbReference type="Ensembl" id="ENSDCDT00010005240.1">
    <property type="protein sequence ID" value="ENSDCDP00010005072.1"/>
    <property type="gene ID" value="ENSDCDG00010002222.1"/>
</dbReference>
<evidence type="ECO:0000313" key="2">
    <source>
        <dbReference type="Proteomes" id="UP000694580"/>
    </source>
</evidence>
<dbReference type="Proteomes" id="UP000694580">
    <property type="component" value="Chromosome 1"/>
</dbReference>
<reference evidence="1 2" key="1">
    <citation type="submission" date="2020-06" db="EMBL/GenBank/DDBJ databases">
        <authorList>
            <consortium name="Wellcome Sanger Institute Data Sharing"/>
        </authorList>
    </citation>
    <scope>NUCLEOTIDE SEQUENCE [LARGE SCALE GENOMIC DNA]</scope>
</reference>
<name>A0AAY4A7W2_9TELE</name>
<proteinExistence type="predicted"/>